<accession>A0A6A3N5D9</accession>
<comment type="caution">
    <text evidence="2">The sequence shown here is derived from an EMBL/GenBank/DDBJ whole genome shotgun (WGS) entry which is preliminary data.</text>
</comment>
<evidence type="ECO:0000256" key="1">
    <source>
        <dbReference type="SAM" id="SignalP"/>
    </source>
</evidence>
<protein>
    <recommendedName>
        <fullName evidence="4">Secreted protein</fullName>
    </recommendedName>
</protein>
<sequence length="148" mass="15627">MIASVWRSMTCALSCAMTPWSMGCMAAVVFGGRNSSRTLLIATVGALCDGALSTSSRILRPAAAICVFSCSSHWRNTTVVIQPLLVPTYSRPAGMVCSQRGRLAVPRIVNGSLCVPDVLAATTIVTRALRCLNAGAAWSHSERRGSAR</sequence>
<dbReference type="EMBL" id="QXFU01000317">
    <property type="protein sequence ID" value="KAE9036849.1"/>
    <property type="molecule type" value="Genomic_DNA"/>
</dbReference>
<evidence type="ECO:0008006" key="4">
    <source>
        <dbReference type="Google" id="ProtNLM"/>
    </source>
</evidence>
<proteinExistence type="predicted"/>
<dbReference type="PROSITE" id="PS51257">
    <property type="entry name" value="PROKAR_LIPOPROTEIN"/>
    <property type="match status" value="1"/>
</dbReference>
<dbReference type="AlphaFoldDB" id="A0A6A3N5D9"/>
<reference evidence="2 3" key="1">
    <citation type="submission" date="2018-09" db="EMBL/GenBank/DDBJ databases">
        <title>Genomic investigation of the strawberry pathogen Phytophthora fragariae indicates pathogenicity is determined by transcriptional variation in three key races.</title>
        <authorList>
            <person name="Adams T.M."/>
            <person name="Armitage A.D."/>
            <person name="Sobczyk M.K."/>
            <person name="Bates H.J."/>
            <person name="Dunwell J.M."/>
            <person name="Nellist C.F."/>
            <person name="Harrison R.J."/>
        </authorList>
    </citation>
    <scope>NUCLEOTIDE SEQUENCE [LARGE SCALE GENOMIC DNA]</scope>
    <source>
        <strain evidence="2 3">SCRP324</strain>
    </source>
</reference>
<organism evidence="2 3">
    <name type="scientific">Phytophthora rubi</name>
    <dbReference type="NCBI Taxonomy" id="129364"/>
    <lineage>
        <taxon>Eukaryota</taxon>
        <taxon>Sar</taxon>
        <taxon>Stramenopiles</taxon>
        <taxon>Oomycota</taxon>
        <taxon>Peronosporomycetes</taxon>
        <taxon>Peronosporales</taxon>
        <taxon>Peronosporaceae</taxon>
        <taxon>Phytophthora</taxon>
    </lineage>
</organism>
<keyword evidence="1" id="KW-0732">Signal</keyword>
<dbReference type="Proteomes" id="UP000435112">
    <property type="component" value="Unassembled WGS sequence"/>
</dbReference>
<feature type="signal peptide" evidence="1">
    <location>
        <begin position="1"/>
        <end position="26"/>
    </location>
</feature>
<evidence type="ECO:0000313" key="3">
    <source>
        <dbReference type="Proteomes" id="UP000435112"/>
    </source>
</evidence>
<gene>
    <name evidence="2" type="ORF">PR002_g6868</name>
</gene>
<evidence type="ECO:0000313" key="2">
    <source>
        <dbReference type="EMBL" id="KAE9036849.1"/>
    </source>
</evidence>
<name>A0A6A3N5D9_9STRA</name>
<feature type="chain" id="PRO_5025466692" description="Secreted protein" evidence="1">
    <location>
        <begin position="27"/>
        <end position="148"/>
    </location>
</feature>